<dbReference type="Proteomes" id="UP001283361">
    <property type="component" value="Unassembled WGS sequence"/>
</dbReference>
<evidence type="ECO:0000256" key="7">
    <source>
        <dbReference type="ARBA" id="ARBA00023224"/>
    </source>
</evidence>
<evidence type="ECO:0000256" key="2">
    <source>
        <dbReference type="ARBA" id="ARBA00022692"/>
    </source>
</evidence>
<keyword evidence="12" id="KW-1185">Reference proteome</keyword>
<dbReference type="SUPFAM" id="SSF81321">
    <property type="entry name" value="Family A G protein-coupled receptor-like"/>
    <property type="match status" value="1"/>
</dbReference>
<sequence>MSAEEMENSGMSDPIPADDEPAIGDITQTVLVTCIVVGIITLVGVVGNGLMLRAYIKYDKLRTNFYTVFCGLSIADTFFLLISAPTYIKSATTSDPYFKSMVTSTEKTWCKLNFYLMDACNFTSAYLLVVLTVLRAILLTSRNVRRQPKPFHLVTLSCAIYVIAFTSSIPILNNFNHGCRFDVAEEESNLIDEWLKSLFSLFFPLSLMLIVHFVAHKLSKRYFSESYSPREREKSRLVITIVGAFTICQLPYRITCLYIKYTLDQNDFDFDFDRAVRYQTVKDYMMCLWFLDKAIRPILYSKLASDLCKAFDEVINCTYCSRAYLREPLYDQPERTQVITVGVEQNNGHVTNSAQDIEVPETGNQTVLVENVEVYSCEGYNNLPDEGYGESNSSTSGGSAEEAKCKQHDKNGHSLNRLVSTSSSTSATSATSQTPLVSRGKAVELEDDAV</sequence>
<gene>
    <name evidence="11" type="ORF">RRG08_048815</name>
</gene>
<comment type="subcellular location">
    <subcellularLocation>
        <location evidence="1">Membrane</location>
        <topology evidence="1">Multi-pass membrane protein</topology>
    </subcellularLocation>
</comment>
<evidence type="ECO:0000256" key="1">
    <source>
        <dbReference type="ARBA" id="ARBA00004141"/>
    </source>
</evidence>
<dbReference type="InterPro" id="IPR017452">
    <property type="entry name" value="GPCR_Rhodpsn_7TM"/>
</dbReference>
<comment type="caution">
    <text evidence="11">The sequence shown here is derived from an EMBL/GenBank/DDBJ whole genome shotgun (WGS) entry which is preliminary data.</text>
</comment>
<proteinExistence type="predicted"/>
<evidence type="ECO:0000256" key="8">
    <source>
        <dbReference type="SAM" id="MobiDB-lite"/>
    </source>
</evidence>
<feature type="transmembrane region" description="Helical" evidence="9">
    <location>
        <begin position="197"/>
        <end position="215"/>
    </location>
</feature>
<dbReference type="EMBL" id="JAWDGP010000586">
    <property type="protein sequence ID" value="KAK3799308.1"/>
    <property type="molecule type" value="Genomic_DNA"/>
</dbReference>
<evidence type="ECO:0000256" key="4">
    <source>
        <dbReference type="ARBA" id="ARBA00023040"/>
    </source>
</evidence>
<feature type="transmembrane region" description="Helical" evidence="9">
    <location>
        <begin position="30"/>
        <end position="52"/>
    </location>
</feature>
<dbReference type="GO" id="GO:0005886">
    <property type="term" value="C:plasma membrane"/>
    <property type="evidence" value="ECO:0007669"/>
    <property type="project" value="TreeGrafter"/>
</dbReference>
<feature type="domain" description="G-protein coupled receptors family 1 profile" evidence="10">
    <location>
        <begin position="47"/>
        <end position="300"/>
    </location>
</feature>
<protein>
    <recommendedName>
        <fullName evidence="10">G-protein coupled receptors family 1 profile domain-containing protein</fullName>
    </recommendedName>
</protein>
<name>A0AAE1B4F3_9GAST</name>
<reference evidence="11" key="1">
    <citation type="journal article" date="2023" name="G3 (Bethesda)">
        <title>A reference genome for the long-term kleptoplast-retaining sea slug Elysia crispata morphotype clarki.</title>
        <authorList>
            <person name="Eastman K.E."/>
            <person name="Pendleton A.L."/>
            <person name="Shaikh M.A."/>
            <person name="Suttiyut T."/>
            <person name="Ogas R."/>
            <person name="Tomko P."/>
            <person name="Gavelis G."/>
            <person name="Widhalm J.R."/>
            <person name="Wisecaver J.H."/>
        </authorList>
    </citation>
    <scope>NUCLEOTIDE SEQUENCE</scope>
    <source>
        <strain evidence="11">ECLA1</strain>
    </source>
</reference>
<dbReference type="CDD" id="cd00637">
    <property type="entry name" value="7tm_classA_rhodopsin-like"/>
    <property type="match status" value="1"/>
</dbReference>
<keyword evidence="6" id="KW-0675">Receptor</keyword>
<keyword evidence="3 9" id="KW-1133">Transmembrane helix</keyword>
<evidence type="ECO:0000313" key="11">
    <source>
        <dbReference type="EMBL" id="KAK3799308.1"/>
    </source>
</evidence>
<keyword evidence="5 9" id="KW-0472">Membrane</keyword>
<dbReference type="AlphaFoldDB" id="A0AAE1B4F3"/>
<organism evidence="11 12">
    <name type="scientific">Elysia crispata</name>
    <name type="common">lettuce slug</name>
    <dbReference type="NCBI Taxonomy" id="231223"/>
    <lineage>
        <taxon>Eukaryota</taxon>
        <taxon>Metazoa</taxon>
        <taxon>Spiralia</taxon>
        <taxon>Lophotrochozoa</taxon>
        <taxon>Mollusca</taxon>
        <taxon>Gastropoda</taxon>
        <taxon>Heterobranchia</taxon>
        <taxon>Euthyneura</taxon>
        <taxon>Panpulmonata</taxon>
        <taxon>Sacoglossa</taxon>
        <taxon>Placobranchoidea</taxon>
        <taxon>Plakobranchidae</taxon>
        <taxon>Elysia</taxon>
    </lineage>
</organism>
<evidence type="ECO:0000259" key="10">
    <source>
        <dbReference type="PROSITE" id="PS50262"/>
    </source>
</evidence>
<dbReference type="PRINTS" id="PR00237">
    <property type="entry name" value="GPCRRHODOPSN"/>
</dbReference>
<keyword evidence="7" id="KW-0807">Transducer</keyword>
<keyword evidence="4" id="KW-0297">G-protein coupled receptor</keyword>
<evidence type="ECO:0000256" key="6">
    <source>
        <dbReference type="ARBA" id="ARBA00023170"/>
    </source>
</evidence>
<feature type="compositionally biased region" description="Low complexity" evidence="8">
    <location>
        <begin position="420"/>
        <end position="432"/>
    </location>
</feature>
<dbReference type="Gene3D" id="1.20.1070.10">
    <property type="entry name" value="Rhodopsin 7-helix transmembrane proteins"/>
    <property type="match status" value="1"/>
</dbReference>
<dbReference type="GO" id="GO:0004930">
    <property type="term" value="F:G protein-coupled receptor activity"/>
    <property type="evidence" value="ECO:0007669"/>
    <property type="project" value="UniProtKB-KW"/>
</dbReference>
<dbReference type="PROSITE" id="PS50262">
    <property type="entry name" value="G_PROTEIN_RECEP_F1_2"/>
    <property type="match status" value="1"/>
</dbReference>
<dbReference type="Pfam" id="PF00001">
    <property type="entry name" value="7tm_1"/>
    <property type="match status" value="1"/>
</dbReference>
<feature type="transmembrane region" description="Helical" evidence="9">
    <location>
        <begin position="64"/>
        <end position="88"/>
    </location>
</feature>
<feature type="transmembrane region" description="Helical" evidence="9">
    <location>
        <begin position="150"/>
        <end position="172"/>
    </location>
</feature>
<feature type="region of interest" description="Disordered" evidence="8">
    <location>
        <begin position="383"/>
        <end position="450"/>
    </location>
</feature>
<dbReference type="InterPro" id="IPR000276">
    <property type="entry name" value="GPCR_Rhodpsn"/>
</dbReference>
<evidence type="ECO:0000256" key="3">
    <source>
        <dbReference type="ARBA" id="ARBA00022989"/>
    </source>
</evidence>
<feature type="transmembrane region" description="Helical" evidence="9">
    <location>
        <begin position="236"/>
        <end position="254"/>
    </location>
</feature>
<accession>A0AAE1B4F3</accession>
<feature type="transmembrane region" description="Helical" evidence="9">
    <location>
        <begin position="114"/>
        <end position="138"/>
    </location>
</feature>
<evidence type="ECO:0000313" key="12">
    <source>
        <dbReference type="Proteomes" id="UP001283361"/>
    </source>
</evidence>
<evidence type="ECO:0000256" key="9">
    <source>
        <dbReference type="SAM" id="Phobius"/>
    </source>
</evidence>
<keyword evidence="2 9" id="KW-0812">Transmembrane</keyword>
<evidence type="ECO:0000256" key="5">
    <source>
        <dbReference type="ARBA" id="ARBA00023136"/>
    </source>
</evidence>
<dbReference type="PANTHER" id="PTHR45695:SF9">
    <property type="entry name" value="LEUCOKININ RECEPTOR"/>
    <property type="match status" value="1"/>
</dbReference>
<dbReference type="PANTHER" id="PTHR45695">
    <property type="entry name" value="LEUCOKININ RECEPTOR-RELATED"/>
    <property type="match status" value="1"/>
</dbReference>
<feature type="compositionally biased region" description="Basic and acidic residues" evidence="8">
    <location>
        <begin position="401"/>
        <end position="412"/>
    </location>
</feature>